<evidence type="ECO:0000313" key="3">
    <source>
        <dbReference type="Proteomes" id="UP000271098"/>
    </source>
</evidence>
<keyword evidence="1" id="KW-0472">Membrane</keyword>
<reference evidence="4" key="1">
    <citation type="submission" date="2016-06" db="UniProtKB">
        <authorList>
            <consortium name="WormBaseParasite"/>
        </authorList>
    </citation>
    <scope>IDENTIFICATION</scope>
</reference>
<dbReference type="InterPro" id="IPR000402">
    <property type="entry name" value="Na/K_ATPase_sub_beta"/>
</dbReference>
<dbReference type="OrthoDB" id="5912413at2759"/>
<name>A0A183D9M7_9BILA</name>
<dbReference type="GO" id="GO:0005890">
    <property type="term" value="C:sodium:potassium-exchanging ATPase complex"/>
    <property type="evidence" value="ECO:0007669"/>
    <property type="project" value="InterPro"/>
</dbReference>
<evidence type="ECO:0000313" key="2">
    <source>
        <dbReference type="EMBL" id="VDK50714.1"/>
    </source>
</evidence>
<dbReference type="GO" id="GO:0036376">
    <property type="term" value="P:sodium ion export across plasma membrane"/>
    <property type="evidence" value="ECO:0007669"/>
    <property type="project" value="TreeGrafter"/>
</dbReference>
<dbReference type="EMBL" id="UYRT01011511">
    <property type="protein sequence ID" value="VDK50714.1"/>
    <property type="molecule type" value="Genomic_DNA"/>
</dbReference>
<dbReference type="AlphaFoldDB" id="A0A183D9M7"/>
<dbReference type="Proteomes" id="UP000271098">
    <property type="component" value="Unassembled WGS sequence"/>
</dbReference>
<dbReference type="GO" id="GO:0001671">
    <property type="term" value="F:ATPase activator activity"/>
    <property type="evidence" value="ECO:0007669"/>
    <property type="project" value="TreeGrafter"/>
</dbReference>
<dbReference type="GO" id="GO:0030007">
    <property type="term" value="P:intracellular potassium ion homeostasis"/>
    <property type="evidence" value="ECO:0007669"/>
    <property type="project" value="TreeGrafter"/>
</dbReference>
<dbReference type="WBParaSite" id="GPUH_0000542501-mRNA-1">
    <property type="protein sequence ID" value="GPUH_0000542501-mRNA-1"/>
    <property type="gene ID" value="GPUH_0000542501"/>
</dbReference>
<organism evidence="4">
    <name type="scientific">Gongylonema pulchrum</name>
    <dbReference type="NCBI Taxonomy" id="637853"/>
    <lineage>
        <taxon>Eukaryota</taxon>
        <taxon>Metazoa</taxon>
        <taxon>Ecdysozoa</taxon>
        <taxon>Nematoda</taxon>
        <taxon>Chromadorea</taxon>
        <taxon>Rhabditida</taxon>
        <taxon>Spirurina</taxon>
        <taxon>Spiruromorpha</taxon>
        <taxon>Spiruroidea</taxon>
        <taxon>Gongylonematidae</taxon>
        <taxon>Gongylonema</taxon>
    </lineage>
</organism>
<evidence type="ECO:0000313" key="4">
    <source>
        <dbReference type="WBParaSite" id="GPUH_0000542501-mRNA-1"/>
    </source>
</evidence>
<dbReference type="PROSITE" id="PS00390">
    <property type="entry name" value="ATPASE_NA_K_BETA_1"/>
    <property type="match status" value="1"/>
</dbReference>
<keyword evidence="1" id="KW-0812">Transmembrane</keyword>
<dbReference type="Pfam" id="PF00287">
    <property type="entry name" value="Na_K-ATPase"/>
    <property type="match status" value="1"/>
</dbReference>
<gene>
    <name evidence="2" type="ORF">GPUH_LOCUS5419</name>
</gene>
<dbReference type="GO" id="GO:1990573">
    <property type="term" value="P:potassium ion import across plasma membrane"/>
    <property type="evidence" value="ECO:0007669"/>
    <property type="project" value="TreeGrafter"/>
</dbReference>
<protein>
    <submittedName>
        <fullName evidence="4">IRK domain-containing protein</fullName>
    </submittedName>
</protein>
<keyword evidence="3" id="KW-1185">Reference proteome</keyword>
<evidence type="ECO:0000256" key="1">
    <source>
        <dbReference type="SAM" id="Phobius"/>
    </source>
</evidence>
<proteinExistence type="predicted"/>
<dbReference type="GO" id="GO:0006883">
    <property type="term" value="P:intracellular sodium ion homeostasis"/>
    <property type="evidence" value="ECO:0007669"/>
    <property type="project" value="TreeGrafter"/>
</dbReference>
<dbReference type="PANTHER" id="PTHR11523:SF28">
    <property type="entry name" value="NA_K-ATPASE BETA SUBUNIT ISOFORM 4-RELATED"/>
    <property type="match status" value="1"/>
</dbReference>
<dbReference type="Gene3D" id="1.20.5.170">
    <property type="match status" value="1"/>
</dbReference>
<reference evidence="2 3" key="2">
    <citation type="submission" date="2018-11" db="EMBL/GenBank/DDBJ databases">
        <authorList>
            <consortium name="Pathogen Informatics"/>
        </authorList>
    </citation>
    <scope>NUCLEOTIDE SEQUENCE [LARGE SCALE GENOMIC DNA]</scope>
</reference>
<dbReference type="PANTHER" id="PTHR11523">
    <property type="entry name" value="SODIUM/POTASSIUM-DEPENDENT ATPASE BETA SUBUNIT"/>
    <property type="match status" value="1"/>
</dbReference>
<keyword evidence="1" id="KW-1133">Transmembrane helix</keyword>
<accession>A0A183D9M7</accession>
<feature type="transmembrane region" description="Helical" evidence="1">
    <location>
        <begin position="41"/>
        <end position="63"/>
    </location>
</feature>
<sequence length="102" mass="11682">MNGRGNKANGAVNNQTFRKFLYNKDKGTCLGRTSKSWVQIIAFYVVFYSSLVAFWIGCLAIFLSTLDSNVPRYYGKGTIIGINPGNLFWIRFFFYRLDIVSE</sequence>